<feature type="domain" description="FAD-binding" evidence="1">
    <location>
        <begin position="14"/>
        <end position="355"/>
    </location>
</feature>
<name>A9WTP3_RENSM</name>
<dbReference type="Gene3D" id="3.30.9.10">
    <property type="entry name" value="D-Amino Acid Oxidase, subunit A, domain 2"/>
    <property type="match status" value="1"/>
</dbReference>
<organism evidence="2 3">
    <name type="scientific">Renibacterium salmoninarum (strain ATCC 33209 / DSM 20767 / JCM 11484 / NBRC 15589 / NCIMB 2235)</name>
    <dbReference type="NCBI Taxonomy" id="288705"/>
    <lineage>
        <taxon>Bacteria</taxon>
        <taxon>Bacillati</taxon>
        <taxon>Actinomycetota</taxon>
        <taxon>Actinomycetes</taxon>
        <taxon>Micrococcales</taxon>
        <taxon>Micrococcaceae</taxon>
        <taxon>Renibacterium</taxon>
    </lineage>
</organism>
<dbReference type="SUPFAM" id="SSF51905">
    <property type="entry name" value="FAD/NAD(P)-binding domain"/>
    <property type="match status" value="1"/>
</dbReference>
<evidence type="ECO:0000313" key="3">
    <source>
        <dbReference type="Proteomes" id="UP000002007"/>
    </source>
</evidence>
<accession>A9WTP3</accession>
<gene>
    <name evidence="2" type="ordered locus">RSal33209_2840</name>
</gene>
<dbReference type="EMBL" id="CP000910">
    <property type="protein sequence ID" value="ABY24564.1"/>
    <property type="molecule type" value="Genomic_DNA"/>
</dbReference>
<dbReference type="PRINTS" id="PR00420">
    <property type="entry name" value="RNGMNOXGNASE"/>
</dbReference>
<keyword evidence="2" id="KW-0560">Oxidoreductase</keyword>
<dbReference type="EC" id="1.14.13.1" evidence="2"/>
<dbReference type="AlphaFoldDB" id="A9WTP3"/>
<sequence length="427" mass="46377">MFTSYTNTFLEDDMDILISGASVAGPTLAWWLRHSGFNPTVVERNPGGLRQGGQPIDVRGPALEVMARMGLRSALYEHRTAMRGMTMVDADGNEIMSSSEHTLTGGESDSPDVEILRDELAQLIFDASADIEYIFGDSISALAEHEKGVTVSFESGLIREFDLVIGADGLHSRTRSLTFGPGAEFFTPLHTHLGIFSTPNVLNLDHWQVIQQLFDPADPEAGTMGIFYSARGNSAVRAMLGFGGQLPDDFDYRNTDQQKSLVRAAFSKLGWVIPEILDAMEEASDFYFDSVGQIHLDRWHRGRIALVGDAAYCPSPLSGQGTSVALVGAFVLAGELAKHNAHQDAFVAYESELREWVSKNQALILTNADKYASSADSKENAAKLAAANAAFDAAVNGYQLKDYAQGQPSLVSARSEFSGRKTHQASQ</sequence>
<evidence type="ECO:0000259" key="1">
    <source>
        <dbReference type="Pfam" id="PF01494"/>
    </source>
</evidence>
<protein>
    <submittedName>
        <fullName evidence="2">Salicylate hydroxylase</fullName>
        <ecNumber evidence="2">1.14.13.1</ecNumber>
    </submittedName>
</protein>
<dbReference type="GO" id="GO:0018658">
    <property type="term" value="F:salicylate 1-monooxygenase activity"/>
    <property type="evidence" value="ECO:0007669"/>
    <property type="project" value="UniProtKB-EC"/>
</dbReference>
<dbReference type="InterPro" id="IPR036188">
    <property type="entry name" value="FAD/NAD-bd_sf"/>
</dbReference>
<dbReference type="Proteomes" id="UP000002007">
    <property type="component" value="Chromosome"/>
</dbReference>
<dbReference type="Pfam" id="PF01494">
    <property type="entry name" value="FAD_binding_3"/>
    <property type="match status" value="1"/>
</dbReference>
<dbReference type="PANTHER" id="PTHR46865">
    <property type="entry name" value="OXIDOREDUCTASE-RELATED"/>
    <property type="match status" value="1"/>
</dbReference>
<dbReference type="HOGENOM" id="CLU_009665_1_0_11"/>
<proteinExistence type="predicted"/>
<evidence type="ECO:0000313" key="2">
    <source>
        <dbReference type="EMBL" id="ABY24564.1"/>
    </source>
</evidence>
<dbReference type="PANTHER" id="PTHR46865:SF2">
    <property type="entry name" value="MONOOXYGENASE"/>
    <property type="match status" value="1"/>
</dbReference>
<dbReference type="Gene3D" id="3.50.50.60">
    <property type="entry name" value="FAD/NAD(P)-binding domain"/>
    <property type="match status" value="1"/>
</dbReference>
<dbReference type="KEGG" id="rsa:RSal33209_2840"/>
<reference evidence="3" key="1">
    <citation type="journal article" date="2008" name="J. Bacteriol.">
        <title>Genome sequence of the fish pathogen Renibacterium salmoninarum suggests reductive evolution away from an environmental Arthrobacter ancestor.</title>
        <authorList>
            <person name="Wiens G.D."/>
            <person name="Rockey D.D."/>
            <person name="Wu Z."/>
            <person name="Chang J."/>
            <person name="Levy R."/>
            <person name="Crane S."/>
            <person name="Chen D.S."/>
            <person name="Capri G.R."/>
            <person name="Burnett J.R."/>
            <person name="Sudheesh P.S."/>
            <person name="Schipma M.J."/>
            <person name="Burd H."/>
            <person name="Bhattacharyya A."/>
            <person name="Rhodes L.D."/>
            <person name="Kaul R."/>
            <person name="Strom M.S."/>
        </authorList>
    </citation>
    <scope>NUCLEOTIDE SEQUENCE [LARGE SCALE GENOMIC DNA]</scope>
    <source>
        <strain evidence="3">ATCC 33209 / DSM 20767 / JCM 11484 / NBRC 15589 / NCIMB 2235</strain>
    </source>
</reference>
<dbReference type="eggNOG" id="COG0654">
    <property type="taxonomic scope" value="Bacteria"/>
</dbReference>
<dbReference type="InterPro" id="IPR051704">
    <property type="entry name" value="FAD_aromatic-hydroxylase"/>
</dbReference>
<dbReference type="STRING" id="288705.RSal33209_2840"/>
<keyword evidence="3" id="KW-1185">Reference proteome</keyword>
<dbReference type="GO" id="GO:0071949">
    <property type="term" value="F:FAD binding"/>
    <property type="evidence" value="ECO:0007669"/>
    <property type="project" value="InterPro"/>
</dbReference>
<dbReference type="InterPro" id="IPR002938">
    <property type="entry name" value="FAD-bd"/>
</dbReference>